<dbReference type="HOGENOM" id="CLU_3067110_0_0_10"/>
<evidence type="ECO:0000313" key="2">
    <source>
        <dbReference type="Proteomes" id="UP000005436"/>
    </source>
</evidence>
<keyword evidence="2" id="KW-1185">Reference proteome</keyword>
<accession>G8UM89</accession>
<proteinExistence type="predicted"/>
<dbReference type="KEGG" id="tfo:BFO_2685"/>
<gene>
    <name evidence="1" type="ordered locus">BFO_2685</name>
</gene>
<dbReference type="EMBL" id="CP003191">
    <property type="protein sequence ID" value="AEW21674.1"/>
    <property type="molecule type" value="Genomic_DNA"/>
</dbReference>
<reference evidence="2" key="1">
    <citation type="submission" date="2011-12" db="EMBL/GenBank/DDBJ databases">
        <title>Complete sequence of Tannerella forsythia ATCC 43037.</title>
        <authorList>
            <person name="Dewhirst F."/>
            <person name="Tanner A."/>
            <person name="Izard J."/>
            <person name="Brinkac L."/>
            <person name="Durkin A.S."/>
            <person name="Hostetler J."/>
            <person name="Shetty J."/>
            <person name="Torralba M."/>
            <person name="Gill S."/>
            <person name="Nelson K."/>
        </authorList>
    </citation>
    <scope>NUCLEOTIDE SEQUENCE [LARGE SCALE GENOMIC DNA]</scope>
    <source>
        <strain evidence="2">ATCC 43037 / JCM 10827 / CCUG 33226 / KCTC 5666 / FDC 338</strain>
    </source>
</reference>
<dbReference type="Proteomes" id="UP000005436">
    <property type="component" value="Chromosome"/>
</dbReference>
<sequence length="53" mass="6237">MFFGYFFLCPENKPLIIFQPKAENPFYFSPIPQGWGIDSPVLFFLRAVSLNEY</sequence>
<evidence type="ECO:0000313" key="1">
    <source>
        <dbReference type="EMBL" id="AEW21674.1"/>
    </source>
</evidence>
<protein>
    <submittedName>
        <fullName evidence="1">Uncharacterized protein</fullName>
    </submittedName>
</protein>
<name>G8UM89_TANFA</name>
<dbReference type="AlphaFoldDB" id="G8UM89"/>
<organism evidence="1 2">
    <name type="scientific">Tannerella forsythia (strain ATCC 43037 / JCM 10827 / CCUG 21028 A / KCTC 5666 / FDC 338)</name>
    <name type="common">Bacteroides forsythus</name>
    <dbReference type="NCBI Taxonomy" id="203275"/>
    <lineage>
        <taxon>Bacteria</taxon>
        <taxon>Pseudomonadati</taxon>
        <taxon>Bacteroidota</taxon>
        <taxon>Bacteroidia</taxon>
        <taxon>Bacteroidales</taxon>
        <taxon>Tannerellaceae</taxon>
        <taxon>Tannerella</taxon>
    </lineage>
</organism>